<evidence type="ECO:0000313" key="3">
    <source>
        <dbReference type="Proteomes" id="UP000837857"/>
    </source>
</evidence>
<feature type="region of interest" description="Disordered" evidence="1">
    <location>
        <begin position="1"/>
        <end position="93"/>
    </location>
</feature>
<dbReference type="EMBL" id="OW152829">
    <property type="protein sequence ID" value="CAH2046977.1"/>
    <property type="molecule type" value="Genomic_DNA"/>
</dbReference>
<reference evidence="2" key="1">
    <citation type="submission" date="2022-03" db="EMBL/GenBank/DDBJ databases">
        <authorList>
            <person name="Martin H S."/>
        </authorList>
    </citation>
    <scope>NUCLEOTIDE SEQUENCE</scope>
</reference>
<evidence type="ECO:0000256" key="1">
    <source>
        <dbReference type="SAM" id="MobiDB-lite"/>
    </source>
</evidence>
<protein>
    <submittedName>
        <fullName evidence="2">Uncharacterized protein</fullName>
    </submittedName>
</protein>
<accession>A0ABN8I4D8</accession>
<name>A0ABN8I4D8_9NEOP</name>
<keyword evidence="3" id="KW-1185">Reference proteome</keyword>
<evidence type="ECO:0000313" key="2">
    <source>
        <dbReference type="EMBL" id="CAH2046977.1"/>
    </source>
</evidence>
<dbReference type="Proteomes" id="UP000837857">
    <property type="component" value="Chromosome 17"/>
</dbReference>
<proteinExistence type="predicted"/>
<feature type="compositionally biased region" description="Basic and acidic residues" evidence="1">
    <location>
        <begin position="1"/>
        <end position="11"/>
    </location>
</feature>
<feature type="compositionally biased region" description="Basic and acidic residues" evidence="1">
    <location>
        <begin position="77"/>
        <end position="93"/>
    </location>
</feature>
<sequence length="93" mass="10163">MPKKRVERENTKSPATTGGRKKTAAIRSNGQITSVEPPPQQQTGPSQELEPIEINKKGQTNGSDERARARKSPGESTEDRGPIRSTDNTKHIS</sequence>
<gene>
    <name evidence="2" type="ORF">IPOD504_LOCUS5574</name>
</gene>
<organism evidence="2 3">
    <name type="scientific">Iphiclides podalirius</name>
    <name type="common">scarce swallowtail</name>
    <dbReference type="NCBI Taxonomy" id="110791"/>
    <lineage>
        <taxon>Eukaryota</taxon>
        <taxon>Metazoa</taxon>
        <taxon>Ecdysozoa</taxon>
        <taxon>Arthropoda</taxon>
        <taxon>Hexapoda</taxon>
        <taxon>Insecta</taxon>
        <taxon>Pterygota</taxon>
        <taxon>Neoptera</taxon>
        <taxon>Endopterygota</taxon>
        <taxon>Lepidoptera</taxon>
        <taxon>Glossata</taxon>
        <taxon>Ditrysia</taxon>
        <taxon>Papilionoidea</taxon>
        <taxon>Papilionidae</taxon>
        <taxon>Papilioninae</taxon>
        <taxon>Iphiclides</taxon>
    </lineage>
</organism>
<feature type="non-terminal residue" evidence="2">
    <location>
        <position position="1"/>
    </location>
</feature>